<dbReference type="InterPro" id="IPR003646">
    <property type="entry name" value="SH3-like_bac-type"/>
</dbReference>
<evidence type="ECO:0000256" key="1">
    <source>
        <dbReference type="SAM" id="MobiDB-lite"/>
    </source>
</evidence>
<feature type="region of interest" description="Disordered" evidence="1">
    <location>
        <begin position="151"/>
        <end position="291"/>
    </location>
</feature>
<reference evidence="4 5" key="1">
    <citation type="submission" date="2017-08" db="EMBL/GenBank/DDBJ databases">
        <title>Infants hospitalized years apart are colonized by the same room-sourced microbial strains.</title>
        <authorList>
            <person name="Brooks B."/>
            <person name="Olm M.R."/>
            <person name="Firek B.A."/>
            <person name="Baker R."/>
            <person name="Thomas B.C."/>
            <person name="Morowitz M.J."/>
            <person name="Banfield J.F."/>
        </authorList>
    </citation>
    <scope>NUCLEOTIDE SEQUENCE [LARGE SCALE GENOMIC DNA]</scope>
    <source>
        <strain evidence="4">S2_005_001_R2_27</strain>
    </source>
</reference>
<keyword evidence="2" id="KW-0732">Signal</keyword>
<feature type="domain" description="SH3b" evidence="3">
    <location>
        <begin position="21"/>
        <end position="84"/>
    </location>
</feature>
<feature type="compositionally biased region" description="Gly residues" evidence="1">
    <location>
        <begin position="202"/>
        <end position="231"/>
    </location>
</feature>
<proteinExistence type="predicted"/>
<evidence type="ECO:0000313" key="5">
    <source>
        <dbReference type="Proteomes" id="UP000248887"/>
    </source>
</evidence>
<gene>
    <name evidence="4" type="ORF">DI549_12270</name>
</gene>
<organism evidence="4 5">
    <name type="scientific">Ancylobacter novellus</name>
    <name type="common">Thiobacillus novellus</name>
    <dbReference type="NCBI Taxonomy" id="921"/>
    <lineage>
        <taxon>Bacteria</taxon>
        <taxon>Pseudomonadati</taxon>
        <taxon>Pseudomonadota</taxon>
        <taxon>Alphaproteobacteria</taxon>
        <taxon>Hyphomicrobiales</taxon>
        <taxon>Xanthobacteraceae</taxon>
        <taxon>Ancylobacter</taxon>
    </lineage>
</organism>
<dbReference type="SMART" id="SM00287">
    <property type="entry name" value="SH3b"/>
    <property type="match status" value="1"/>
</dbReference>
<dbReference type="AlphaFoldDB" id="A0A2W5SH34"/>
<accession>A0A2W5SH34</accession>
<comment type="caution">
    <text evidence="4">The sequence shown here is derived from an EMBL/GenBank/DDBJ whole genome shotgun (WGS) entry which is preliminary data.</text>
</comment>
<feature type="compositionally biased region" description="Pro residues" evidence="1">
    <location>
        <begin position="233"/>
        <end position="253"/>
    </location>
</feature>
<dbReference type="EMBL" id="QFQD01000035">
    <property type="protein sequence ID" value="PZQ82137.1"/>
    <property type="molecule type" value="Genomic_DNA"/>
</dbReference>
<sequence length="291" mass="30454">MKRILAAAAVLLALGGSAVAQQRGYVTTDVNLRAGPGTAYPVVVILEGGTPLGIYGCIDDYSWCDVDWRGNRGWIAARYLGYDYRGRRVDFYDYAPTIGVPIVAFSFDDYWGRYYRGRSWYSNYDRWGPPPPRGYRPPPYGGPGYGPGYGPPPPGWNGGGRPPPPPPGGNWGGPPPGGGWNGGGRPPPPPPGGNWGGPPPGGGWNGGGRPPQGGNWGAPPSGGGWNNGGNNGRPPPGPPPQQGQRPPPAPPPQQGQLPPQMQTPGLSPQMSREQRCAMQPKLPGCPGAGGQ</sequence>
<feature type="compositionally biased region" description="Low complexity" evidence="1">
    <location>
        <begin position="254"/>
        <end position="265"/>
    </location>
</feature>
<dbReference type="Pfam" id="PF08239">
    <property type="entry name" value="SH3_3"/>
    <property type="match status" value="1"/>
</dbReference>
<feature type="signal peptide" evidence="2">
    <location>
        <begin position="1"/>
        <end position="20"/>
    </location>
</feature>
<feature type="compositionally biased region" description="Pro residues" evidence="1">
    <location>
        <begin position="151"/>
        <end position="177"/>
    </location>
</feature>
<evidence type="ECO:0000256" key="2">
    <source>
        <dbReference type="SAM" id="SignalP"/>
    </source>
</evidence>
<protein>
    <submittedName>
        <fullName evidence="4">Peptide-binding protein</fullName>
    </submittedName>
</protein>
<feature type="compositionally biased region" description="Pro residues" evidence="1">
    <location>
        <begin position="185"/>
        <end position="201"/>
    </location>
</feature>
<feature type="chain" id="PRO_5015871136" evidence="2">
    <location>
        <begin position="21"/>
        <end position="291"/>
    </location>
</feature>
<dbReference type="Proteomes" id="UP000248887">
    <property type="component" value="Unassembled WGS sequence"/>
</dbReference>
<evidence type="ECO:0000313" key="4">
    <source>
        <dbReference type="EMBL" id="PZQ82137.1"/>
    </source>
</evidence>
<name>A0A2W5SH34_ANCNO</name>
<dbReference type="Gene3D" id="2.30.30.40">
    <property type="entry name" value="SH3 Domains"/>
    <property type="match status" value="1"/>
</dbReference>
<evidence type="ECO:0000259" key="3">
    <source>
        <dbReference type="PROSITE" id="PS51781"/>
    </source>
</evidence>
<dbReference type="PROSITE" id="PS51781">
    <property type="entry name" value="SH3B"/>
    <property type="match status" value="1"/>
</dbReference>